<dbReference type="NCBIfam" id="TIGR01641">
    <property type="entry name" value="phageSPP1_gp7"/>
    <property type="match status" value="1"/>
</dbReference>
<evidence type="ECO:0000313" key="2">
    <source>
        <dbReference type="EMBL" id="QJA51228.1"/>
    </source>
</evidence>
<dbReference type="InterPro" id="IPR006427">
    <property type="entry name" value="Portal_HK97"/>
</dbReference>
<dbReference type="EMBL" id="MT144688">
    <property type="protein sequence ID" value="QJH97469.1"/>
    <property type="molecule type" value="Genomic_DNA"/>
</dbReference>
<feature type="domain" description="Phage head morphogenesis" evidence="1">
    <location>
        <begin position="543"/>
        <end position="650"/>
    </location>
</feature>
<dbReference type="InterPro" id="IPR006528">
    <property type="entry name" value="Phage_head_morphogenesis_dom"/>
</dbReference>
<dbReference type="AlphaFoldDB" id="A0A6H1ZUN6"/>
<protein>
    <submittedName>
        <fullName evidence="2">Putative portal protein</fullName>
    </submittedName>
</protein>
<dbReference type="NCBIfam" id="TIGR01537">
    <property type="entry name" value="portal_HK97"/>
    <property type="match status" value="1"/>
</dbReference>
<name>A0A6H1ZUN6_9ZZZZ</name>
<dbReference type="InterPro" id="IPR006944">
    <property type="entry name" value="Phage/GTA_portal"/>
</dbReference>
<gene>
    <name evidence="2" type="ORF">TM448A02025_0015</name>
    <name evidence="3" type="ORF">TM448B01025_0003</name>
</gene>
<dbReference type="EMBL" id="MT144246">
    <property type="protein sequence ID" value="QJA51228.1"/>
    <property type="molecule type" value="Genomic_DNA"/>
</dbReference>
<dbReference type="Pfam" id="PF04860">
    <property type="entry name" value="Phage_portal"/>
    <property type="match status" value="1"/>
</dbReference>
<proteinExistence type="predicted"/>
<evidence type="ECO:0000259" key="1">
    <source>
        <dbReference type="Pfam" id="PF04233"/>
    </source>
</evidence>
<reference evidence="2" key="1">
    <citation type="submission" date="2020-03" db="EMBL/GenBank/DDBJ databases">
        <title>The deep terrestrial virosphere.</title>
        <authorList>
            <person name="Holmfeldt K."/>
            <person name="Nilsson E."/>
            <person name="Simone D."/>
            <person name="Lopez-Fernandez M."/>
            <person name="Wu X."/>
            <person name="de Brujin I."/>
            <person name="Lundin D."/>
            <person name="Andersson A."/>
            <person name="Bertilsson S."/>
            <person name="Dopson M."/>
        </authorList>
    </citation>
    <scope>NUCLEOTIDE SEQUENCE</scope>
    <source>
        <strain evidence="2">TM448A02025</strain>
        <strain evidence="3">TM448B01025</strain>
    </source>
</reference>
<evidence type="ECO:0000313" key="3">
    <source>
        <dbReference type="EMBL" id="QJH97469.1"/>
    </source>
</evidence>
<sequence>MRIALPFTDKGIDINIKTLPSRITDSRYWPDSPSPVLWSQDSFKNSGEQLKAYTGWVSDCVSLIAERIASLPLRLYDSNNELIEEHPFYDLLKHFNPDTTQFSGKELLSIYLDLTGECYILMAKDGLGIPRELYFRQPDRMTPKIKNGIIDHYVYLENGREVNYPREDILFFRYPNPTDPFRGASPVQRKAYAYDTDKYNMIYQMNMFKNGVHLKQVLQADKMIPPDQVKKILELFNQTYGGVDKVGKTGALIGGMKLETVGVSNKDMEFMLLANWTMRQLASAYHTPPQKLSHPEQTNLANMQALDVSWNRECILPRLVRIAEIFNTFMMMLYKEKGLYCKFDNPVPADDEFLLKKRESNLKNFVININEARVEDGLDEVSWGKVPLAPMNIMPLGDSGGSLPPKEEPKKIIKAVKYTAEYKKRYWELFIKRITPLEADFKRGMVRLFQDQELRALRALRNGKSIVKKDIDDVLRITHDEREIMKFAEFVLPRITQMVKINGEAAAAELGITFDVTNPKVVKWIKERGGMLIKSISDTTLEKLKKTLAEGIANGESIPNLADRIGIVYDEAKGSRAVLIARTETITASNSGSYQAYKQSDVVEKKEWLATMDDRVRDEHAAMNGEVVDLDKPFSNGLMFPSEPNCRCTILPVIKD</sequence>
<organism evidence="2">
    <name type="scientific">viral metagenome</name>
    <dbReference type="NCBI Taxonomy" id="1070528"/>
    <lineage>
        <taxon>unclassified sequences</taxon>
        <taxon>metagenomes</taxon>
        <taxon>organismal metagenomes</taxon>
    </lineage>
</organism>
<dbReference type="Pfam" id="PF04233">
    <property type="entry name" value="Phage_Mu_F"/>
    <property type="match status" value="1"/>
</dbReference>
<accession>A0A6H1ZUN6</accession>